<evidence type="ECO:0000313" key="2">
    <source>
        <dbReference type="EMBL" id="BAR54398.1"/>
    </source>
</evidence>
<dbReference type="Pfam" id="PF25994">
    <property type="entry name" value="HH_AprE"/>
    <property type="match status" value="1"/>
</dbReference>
<accession>A0A0E4BL06</accession>
<evidence type="ECO:0000259" key="1">
    <source>
        <dbReference type="Pfam" id="PF25994"/>
    </source>
</evidence>
<protein>
    <submittedName>
        <fullName evidence="2">Hemolysin secretion protein D</fullName>
    </submittedName>
</protein>
<evidence type="ECO:0000313" key="3">
    <source>
        <dbReference type="Proteomes" id="UP000063308"/>
    </source>
</evidence>
<organism evidence="2 3">
    <name type="scientific">Bradyrhizobium diazoefficiens</name>
    <dbReference type="NCBI Taxonomy" id="1355477"/>
    <lineage>
        <taxon>Bacteria</taxon>
        <taxon>Pseudomonadati</taxon>
        <taxon>Pseudomonadota</taxon>
        <taxon>Alphaproteobacteria</taxon>
        <taxon>Hyphomicrobiales</taxon>
        <taxon>Nitrobacteraceae</taxon>
        <taxon>Bradyrhizobium</taxon>
    </lineage>
</organism>
<feature type="domain" description="AprE-like long alpha-helical hairpin" evidence="1">
    <location>
        <begin position="4"/>
        <end position="165"/>
    </location>
</feature>
<dbReference type="Proteomes" id="UP000063308">
    <property type="component" value="Chromosome"/>
</dbReference>
<dbReference type="EMBL" id="AP014685">
    <property type="protein sequence ID" value="BAR54398.1"/>
    <property type="molecule type" value="Genomic_DNA"/>
</dbReference>
<sequence length="167" mass="18550">MTAAEQGHVKADLIAARLDVARLQAMLSDGGDPFAKFHPPAGATTAQIEMHRHLLLSQTSEQRAKVAELDRQTSQKDAERSTVEASIAKLEATIPPLQERVDVRKTLFDKQLRSKLNYLSEYQDLVSQQQDLLIQKSKLKEAEAALAALKVTRDRTAAEFRRALSTS</sequence>
<dbReference type="AlphaFoldDB" id="A0A0E4BL06"/>
<name>A0A0E4BL06_9BRAD</name>
<reference evidence="2 3" key="1">
    <citation type="submission" date="2014-11" db="EMBL/GenBank/DDBJ databases">
        <title>Symbiosis island explosion on the genome of extra-slow-growing strains of soybean bradyrhizobia with massive insertion sequences.</title>
        <authorList>
            <person name="Iida T."/>
            <person name="Minamisawa K."/>
        </authorList>
    </citation>
    <scope>NUCLEOTIDE SEQUENCE [LARGE SCALE GENOMIC DNA]</scope>
    <source>
        <strain evidence="2 3">NK6</strain>
    </source>
</reference>
<gene>
    <name evidence="2" type="ORF">NK6_1213</name>
</gene>
<proteinExistence type="predicted"/>
<dbReference type="InterPro" id="IPR058781">
    <property type="entry name" value="HH_AprE-like"/>
</dbReference>